<reference evidence="3" key="1">
    <citation type="journal article" date="2017" name="Biotechnol. Biofuels">
        <title>Evaluation of environmental bacterial communities as a factor affecting the growth of duckweed Lemna minor.</title>
        <authorList>
            <person name="Ishizawa H."/>
            <person name="Kuroda M."/>
            <person name="Morikawa M."/>
            <person name="Ike M."/>
        </authorList>
    </citation>
    <scope>NUCLEOTIDE SEQUENCE [LARGE SCALE GENOMIC DNA]</scope>
    <source>
        <strain evidence="3">M6</strain>
    </source>
</reference>
<reference evidence="3" key="2">
    <citation type="journal article" date="2017" name="Plant Physiol. Biochem.">
        <title>Differential oxidative and antioxidative response of duckweed Lemna minor toward plant growth promoting/inhibiting bacteria.</title>
        <authorList>
            <person name="Ishizawa H."/>
            <person name="Kuroda M."/>
            <person name="Morikawa M."/>
            <person name="Ike M."/>
        </authorList>
    </citation>
    <scope>NUCLEOTIDE SEQUENCE [LARGE SCALE GENOMIC DNA]</scope>
    <source>
        <strain evidence="3">M6</strain>
    </source>
</reference>
<dbReference type="RefSeq" id="WP_126423688.1">
    <property type="nucleotide sequence ID" value="NZ_AP018828.1"/>
</dbReference>
<evidence type="ECO:0000256" key="1">
    <source>
        <dbReference type="SAM" id="MobiDB-lite"/>
    </source>
</evidence>
<dbReference type="EMBL" id="AP018828">
    <property type="protein sequence ID" value="BBF82067.1"/>
    <property type="molecule type" value="Genomic_DNA"/>
</dbReference>
<dbReference type="AlphaFoldDB" id="A0A3G9G5K2"/>
<proteinExistence type="predicted"/>
<evidence type="ECO:0000313" key="2">
    <source>
        <dbReference type="EMBL" id="BBF82067.1"/>
    </source>
</evidence>
<dbReference type="OrthoDB" id="7172107at2"/>
<feature type="region of interest" description="Disordered" evidence="1">
    <location>
        <begin position="203"/>
        <end position="224"/>
    </location>
</feature>
<protein>
    <submittedName>
        <fullName evidence="2">Uncharacterized protein</fullName>
    </submittedName>
</protein>
<sequence>MDVHAQNKAELRAMLAERRAALRDYADKVLGHVTALSKPETALEAERTARAVMAADSMLCQLFAPPPEPKSLKAAARTLASDDAEEAKPQRYGLRNYTIDEQAAQKLALERAEAELNRQSHYETHRSEMFDKLVTIAKGMHLALWRDEGYVEADVTKLMNLWGEYYKRILEETGQPPDTELRRHPAIFAPDYHREHLERLKKGERTAPSSMAIKSYHQSPGLNI</sequence>
<gene>
    <name evidence="2" type="ORF">EM6_2688</name>
</gene>
<evidence type="ECO:0000313" key="3">
    <source>
        <dbReference type="Proteomes" id="UP000278756"/>
    </source>
</evidence>
<dbReference type="Proteomes" id="UP000278756">
    <property type="component" value="Chromosome 2"/>
</dbReference>
<name>A0A3G9G5K2_9CAUL</name>
<accession>A0A3G9G5K2</accession>
<organism evidence="2 3">
    <name type="scientific">Asticcacaulis excentricus</name>
    <dbReference type="NCBI Taxonomy" id="78587"/>
    <lineage>
        <taxon>Bacteria</taxon>
        <taxon>Pseudomonadati</taxon>
        <taxon>Pseudomonadota</taxon>
        <taxon>Alphaproteobacteria</taxon>
        <taxon>Caulobacterales</taxon>
        <taxon>Caulobacteraceae</taxon>
        <taxon>Asticcacaulis</taxon>
    </lineage>
</organism>